<feature type="domain" description="UmuC" evidence="4">
    <location>
        <begin position="12"/>
        <end position="201"/>
    </location>
</feature>
<dbReference type="InterPro" id="IPR050116">
    <property type="entry name" value="DNA_polymerase-Y"/>
</dbReference>
<dbReference type="KEGG" id="sscu:CEP64_06510"/>
<organism evidence="5 6">
    <name type="scientific">Mammaliicoccus sciuri</name>
    <name type="common">Staphylococcus sciuri</name>
    <dbReference type="NCBI Taxonomy" id="1296"/>
    <lineage>
        <taxon>Bacteria</taxon>
        <taxon>Bacillati</taxon>
        <taxon>Bacillota</taxon>
        <taxon>Bacilli</taxon>
        <taxon>Bacillales</taxon>
        <taxon>Staphylococcaceae</taxon>
        <taxon>Mammaliicoccus</taxon>
    </lineage>
</organism>
<dbReference type="RefSeq" id="WP_088592375.1">
    <property type="nucleotide sequence ID" value="NZ_CP022046.2"/>
</dbReference>
<dbReference type="InterPro" id="IPR001126">
    <property type="entry name" value="UmuC"/>
</dbReference>
<dbReference type="GO" id="GO:0042276">
    <property type="term" value="P:error-prone translesion synthesis"/>
    <property type="evidence" value="ECO:0007669"/>
    <property type="project" value="TreeGrafter"/>
</dbReference>
<dbReference type="SUPFAM" id="SSF100879">
    <property type="entry name" value="Lesion bypass DNA polymerase (Y-family), little finger domain"/>
    <property type="match status" value="1"/>
</dbReference>
<dbReference type="Gene3D" id="3.30.1490.100">
    <property type="entry name" value="DNA polymerase, Y-family, little finger domain"/>
    <property type="match status" value="1"/>
</dbReference>
<comment type="similarity">
    <text evidence="1">Belongs to the DNA polymerase type-Y family.</text>
</comment>
<dbReference type="Gene3D" id="3.40.1170.60">
    <property type="match status" value="1"/>
</dbReference>
<evidence type="ECO:0000313" key="5">
    <source>
        <dbReference type="EMBL" id="ASE34241.1"/>
    </source>
</evidence>
<sequence length="406" mass="47338">MYNYSDFQERYILCLSLHNFFANVSCVSKGINPNENKLAVISDTKRQGAIVISATEPLQELGIKTGSRLFEIPHRNDIFIINPNMKQYINYANTIYKVLLNYVHADDIQQHRVNEIFIDVTDYYKQYCDKPSEFAARIRAEIEQETQLNCHIGIGPNMLLSKLALDTESYQHDQSIGLLNYSDIRDKVWPIHPLHKVWGINDRLEKELNELGLYTVGDLARYPVNKLTQLYGTMGKELNLISNGIDTNIVRETHSIYNPDIKCEVAFEKQYQYYEMKEIILQQVERLTKQLRSRNLLVKTIAFSLKSNANTISKSYTLKDGTNITMDIFRVIWSFTEQLCDKHEKYSALNISLTQLVPERARELNLFIDTFERECDEALALLTNEQSDNNTYRRQDESRQNLVDFR</sequence>
<keyword evidence="2" id="KW-0227">DNA damage</keyword>
<dbReference type="InterPro" id="IPR043502">
    <property type="entry name" value="DNA/RNA_pol_sf"/>
</dbReference>
<evidence type="ECO:0000313" key="6">
    <source>
        <dbReference type="Proteomes" id="UP000197058"/>
    </source>
</evidence>
<dbReference type="Proteomes" id="UP000197058">
    <property type="component" value="Chromosome"/>
</dbReference>
<dbReference type="InterPro" id="IPR043128">
    <property type="entry name" value="Rev_trsase/Diguanyl_cyclase"/>
</dbReference>
<accession>A0AAI8DH07</accession>
<dbReference type="GO" id="GO:0003684">
    <property type="term" value="F:damaged DNA binding"/>
    <property type="evidence" value="ECO:0007669"/>
    <property type="project" value="InterPro"/>
</dbReference>
<gene>
    <name evidence="5" type="ORF">CEP64_06510</name>
</gene>
<evidence type="ECO:0000256" key="1">
    <source>
        <dbReference type="ARBA" id="ARBA00010945"/>
    </source>
</evidence>
<evidence type="ECO:0000256" key="2">
    <source>
        <dbReference type="ARBA" id="ARBA00022763"/>
    </source>
</evidence>
<dbReference type="PANTHER" id="PTHR11076">
    <property type="entry name" value="DNA REPAIR POLYMERASE UMUC / TRANSFERASE FAMILY MEMBER"/>
    <property type="match status" value="1"/>
</dbReference>
<name>A0AAI8DH07_MAMSC</name>
<dbReference type="InterPro" id="IPR017961">
    <property type="entry name" value="DNA_pol_Y-fam_little_finger"/>
</dbReference>
<dbReference type="PROSITE" id="PS50173">
    <property type="entry name" value="UMUC"/>
    <property type="match status" value="1"/>
</dbReference>
<dbReference type="GO" id="GO:0005829">
    <property type="term" value="C:cytosol"/>
    <property type="evidence" value="ECO:0007669"/>
    <property type="project" value="TreeGrafter"/>
</dbReference>
<evidence type="ECO:0000259" key="4">
    <source>
        <dbReference type="PROSITE" id="PS50173"/>
    </source>
</evidence>
<dbReference type="GO" id="GO:0003887">
    <property type="term" value="F:DNA-directed DNA polymerase activity"/>
    <property type="evidence" value="ECO:0007669"/>
    <property type="project" value="TreeGrafter"/>
</dbReference>
<protein>
    <submittedName>
        <fullName evidence="5">DNA repair protein</fullName>
    </submittedName>
</protein>
<dbReference type="Gene3D" id="3.30.70.270">
    <property type="match status" value="1"/>
</dbReference>
<dbReference type="EMBL" id="CP022046">
    <property type="protein sequence ID" value="ASE34241.1"/>
    <property type="molecule type" value="Genomic_DNA"/>
</dbReference>
<dbReference type="AlphaFoldDB" id="A0AAI8DH07"/>
<reference evidence="6" key="1">
    <citation type="submission" date="2017-06" db="EMBL/GenBank/DDBJ databases">
        <title>FDA dAtabase for Regulatory Grade micrObial Sequences (FDA-ARGOS): Supporting development and validation of Infectious Disease Dx tests.</title>
        <authorList>
            <person name="Goldberg B."/>
            <person name="Campos J."/>
            <person name="Tallon L."/>
            <person name="Sadzewicz L."/>
            <person name="Sengamalay N."/>
            <person name="Ott S."/>
            <person name="Godinez A."/>
            <person name="Nagaraj S."/>
            <person name="Vavikolanu K."/>
            <person name="Nadendla S."/>
            <person name="George J."/>
            <person name="Geyer C."/>
            <person name="Sichtig H."/>
        </authorList>
    </citation>
    <scope>NUCLEOTIDE SEQUENCE [LARGE SCALE GENOMIC DNA]</scope>
    <source>
        <strain evidence="6">FDAARGOS_285</strain>
    </source>
</reference>
<dbReference type="GO" id="GO:0009432">
    <property type="term" value="P:SOS response"/>
    <property type="evidence" value="ECO:0007669"/>
    <property type="project" value="TreeGrafter"/>
</dbReference>
<dbReference type="Pfam" id="PF11799">
    <property type="entry name" value="IMS_C"/>
    <property type="match status" value="1"/>
</dbReference>
<proteinExistence type="inferred from homology"/>
<dbReference type="GO" id="GO:0006281">
    <property type="term" value="P:DNA repair"/>
    <property type="evidence" value="ECO:0007669"/>
    <property type="project" value="UniProtKB-KW"/>
</dbReference>
<dbReference type="Pfam" id="PF00817">
    <property type="entry name" value="IMS"/>
    <property type="match status" value="1"/>
</dbReference>
<dbReference type="Gene3D" id="1.10.150.20">
    <property type="entry name" value="5' to 3' exonuclease, C-terminal subdomain"/>
    <property type="match status" value="1"/>
</dbReference>
<evidence type="ECO:0000256" key="3">
    <source>
        <dbReference type="ARBA" id="ARBA00023204"/>
    </source>
</evidence>
<keyword evidence="3" id="KW-0234">DNA repair</keyword>
<dbReference type="InterPro" id="IPR036775">
    <property type="entry name" value="DNA_pol_Y-fam_lit_finger_sf"/>
</dbReference>
<dbReference type="SUPFAM" id="SSF56672">
    <property type="entry name" value="DNA/RNA polymerases"/>
    <property type="match status" value="1"/>
</dbReference>
<dbReference type="PANTHER" id="PTHR11076:SF35">
    <property type="entry name" value="DNA REPAIR PROTEIN HOMOLOG YOBH"/>
    <property type="match status" value="1"/>
</dbReference>